<dbReference type="Gene3D" id="3.40.190.10">
    <property type="entry name" value="Periplasmic binding protein-like II"/>
    <property type="match status" value="2"/>
</dbReference>
<dbReference type="SMART" id="SM00062">
    <property type="entry name" value="PBPb"/>
    <property type="match status" value="1"/>
</dbReference>
<dbReference type="CDD" id="cd01009">
    <property type="entry name" value="PBP2_YfhD_N"/>
    <property type="match status" value="1"/>
</dbReference>
<dbReference type="SUPFAM" id="SSF53850">
    <property type="entry name" value="Periplasmic binding protein-like II"/>
    <property type="match status" value="1"/>
</dbReference>
<dbReference type="Pfam" id="PF00497">
    <property type="entry name" value="SBP_bac_3"/>
    <property type="match status" value="1"/>
</dbReference>
<gene>
    <name evidence="3" type="ORF">NEMVEDRAFT_v1g225959</name>
</gene>
<dbReference type="PANTHER" id="PTHR35936">
    <property type="entry name" value="MEMBRANE-BOUND LYTIC MUREIN TRANSGLYCOSYLASE F"/>
    <property type="match status" value="1"/>
</dbReference>
<organism evidence="3 4">
    <name type="scientific">Nematostella vectensis</name>
    <name type="common">Starlet sea anemone</name>
    <dbReference type="NCBI Taxonomy" id="45351"/>
    <lineage>
        <taxon>Eukaryota</taxon>
        <taxon>Metazoa</taxon>
        <taxon>Cnidaria</taxon>
        <taxon>Anthozoa</taxon>
        <taxon>Hexacorallia</taxon>
        <taxon>Actiniaria</taxon>
        <taxon>Edwardsiidae</taxon>
        <taxon>Nematostella</taxon>
    </lineage>
</organism>
<sequence length="206" mass="22797">MLLFSLPALVSYNTTSQLEVIKSSGTLRVATRNTPASYFNEKEGPAGFEYELALAFAEELGVALELQVPDTIPGLFRAIRQRDAHLIAASVNTSEAREQLYDFSTPYASSISTVIYRVRQGVTPPESIEEMIGSNILILKGSVQAEQLNRLKEYHPLLSWTETNELTSTDILDKVFAEEVDFAIVDSTVFDSQSSFYPGLGKAFML</sequence>
<accession>A8DWC3</accession>
<name>A8DWC3_NEMVE</name>
<dbReference type="PANTHER" id="PTHR35936:SF32">
    <property type="entry name" value="MEMBRANE-BOUND LYTIC MUREIN TRANSGLYCOSYLASE F"/>
    <property type="match status" value="1"/>
</dbReference>
<dbReference type="KEGG" id="nve:5495738"/>
<keyword evidence="4" id="KW-1185">Reference proteome</keyword>
<feature type="domain" description="Solute-binding protein family 3/N-terminal" evidence="2">
    <location>
        <begin position="26"/>
        <end position="206"/>
    </location>
</feature>
<dbReference type="InterPro" id="IPR001638">
    <property type="entry name" value="Solute-binding_3/MltF_N"/>
</dbReference>
<evidence type="ECO:0000313" key="4">
    <source>
        <dbReference type="Proteomes" id="UP000001593"/>
    </source>
</evidence>
<keyword evidence="1" id="KW-0732">Signal</keyword>
<dbReference type="HOGENOM" id="CLU_1104794_0_0_1"/>
<evidence type="ECO:0000259" key="2">
    <source>
        <dbReference type="SMART" id="SM00062"/>
    </source>
</evidence>
<dbReference type="Proteomes" id="UP000001593">
    <property type="component" value="Unassembled WGS sequence"/>
</dbReference>
<dbReference type="AlphaFoldDB" id="A8DWC3"/>
<proteinExistence type="predicted"/>
<reference evidence="3 4" key="1">
    <citation type="journal article" date="2007" name="Science">
        <title>Sea anemone genome reveals ancestral eumetazoan gene repertoire and genomic organization.</title>
        <authorList>
            <person name="Putnam N.H."/>
            <person name="Srivastava M."/>
            <person name="Hellsten U."/>
            <person name="Dirks B."/>
            <person name="Chapman J."/>
            <person name="Salamov A."/>
            <person name="Terry A."/>
            <person name="Shapiro H."/>
            <person name="Lindquist E."/>
            <person name="Kapitonov V.V."/>
            <person name="Jurka J."/>
            <person name="Genikhovich G."/>
            <person name="Grigoriev I.V."/>
            <person name="Lucas S.M."/>
            <person name="Steele R.E."/>
            <person name="Finnerty J.R."/>
            <person name="Technau U."/>
            <person name="Martindale M.Q."/>
            <person name="Rokhsar D.S."/>
        </authorList>
    </citation>
    <scope>NUCLEOTIDE SEQUENCE [LARGE SCALE GENOMIC DNA]</scope>
    <source>
        <strain evidence="4">CH2 X CH6</strain>
    </source>
</reference>
<evidence type="ECO:0000256" key="1">
    <source>
        <dbReference type="ARBA" id="ARBA00022729"/>
    </source>
</evidence>
<feature type="non-terminal residue" evidence="3">
    <location>
        <position position="206"/>
    </location>
</feature>
<protein>
    <recommendedName>
        <fullName evidence="2">Solute-binding protein family 3/N-terminal domain-containing protein</fullName>
    </recommendedName>
</protein>
<dbReference type="InParanoid" id="A8DWC3"/>
<dbReference type="EMBL" id="DS479430">
    <property type="protein sequence ID" value="EDO25486.1"/>
    <property type="molecule type" value="Genomic_DNA"/>
</dbReference>
<evidence type="ECO:0000313" key="3">
    <source>
        <dbReference type="EMBL" id="EDO25486.1"/>
    </source>
</evidence>